<reference evidence="2 3" key="1">
    <citation type="submission" date="2016-03" db="EMBL/GenBank/DDBJ databases">
        <title>EvidentialGene: Evidence-directed Construction of Genes on Genomes.</title>
        <authorList>
            <person name="Gilbert D.G."/>
            <person name="Choi J.-H."/>
            <person name="Mockaitis K."/>
            <person name="Colbourne J."/>
            <person name="Pfrender M."/>
        </authorList>
    </citation>
    <scope>NUCLEOTIDE SEQUENCE [LARGE SCALE GENOMIC DNA]</scope>
    <source>
        <strain evidence="2 3">Xinb3</strain>
        <tissue evidence="2">Complete organism</tissue>
    </source>
</reference>
<comment type="caution">
    <text evidence="2">The sequence shown here is derived from an EMBL/GenBank/DDBJ whole genome shotgun (WGS) entry which is preliminary data.</text>
</comment>
<organism evidence="2 3">
    <name type="scientific">Daphnia magna</name>
    <dbReference type="NCBI Taxonomy" id="35525"/>
    <lineage>
        <taxon>Eukaryota</taxon>
        <taxon>Metazoa</taxon>
        <taxon>Ecdysozoa</taxon>
        <taxon>Arthropoda</taxon>
        <taxon>Crustacea</taxon>
        <taxon>Branchiopoda</taxon>
        <taxon>Diplostraca</taxon>
        <taxon>Cladocera</taxon>
        <taxon>Anomopoda</taxon>
        <taxon>Daphniidae</taxon>
        <taxon>Daphnia</taxon>
    </lineage>
</organism>
<proteinExistence type="predicted"/>
<gene>
    <name evidence="2" type="ORF">APZ42_026060</name>
</gene>
<dbReference type="Proteomes" id="UP000076858">
    <property type="component" value="Unassembled WGS sequence"/>
</dbReference>
<evidence type="ECO:0000313" key="2">
    <source>
        <dbReference type="EMBL" id="KZS09658.1"/>
    </source>
</evidence>
<evidence type="ECO:0000313" key="3">
    <source>
        <dbReference type="Proteomes" id="UP000076858"/>
    </source>
</evidence>
<feature type="region of interest" description="Disordered" evidence="1">
    <location>
        <begin position="165"/>
        <end position="187"/>
    </location>
</feature>
<dbReference type="OrthoDB" id="6350271at2759"/>
<keyword evidence="3" id="KW-1185">Reference proteome</keyword>
<sequence>MEECVCGGAMIVIQSASEEFLQCQVCAETRKCTDSNTYGFDYIGSSEAGNSKFVHDDGEGAKTKGVRYNRAGISKGRKDGKTVIKTLCQNFNAGSLEKEIFTVFKNFGSWRNLTAVAAAVFITIYRMQHPISIKQVLPVLDPPISLQCIGEALKKVEQYLKDKMPESANTPTTSASDEDQPHSVSDAGPDIASRVRSVLHNLKVEDPFMPTEDITERVYNTTAKIVRIFERRTKRSYDPRIITIAAGYLAWQSCHYYDKDHNKKVPFTELREPTEARDYQTYLAQTHLTNIDAVVARSITRNASLLSDELLQLFNHMTWIEKKNKKKKDIPKYLELILKFQGMTTDALNEEDEIQRLNEPIIVPIIPRELTAEEEAILDSPELSEKDLPDAEVAKYLRPDVELNPIDVHLSFSADLDLELAEIEEKRQVKQQKK</sequence>
<dbReference type="AlphaFoldDB" id="A0A164SIF2"/>
<dbReference type="EMBL" id="LRGB01002011">
    <property type="protein sequence ID" value="KZS09658.1"/>
    <property type="molecule type" value="Genomic_DNA"/>
</dbReference>
<name>A0A164SIF2_9CRUS</name>
<evidence type="ECO:0000256" key="1">
    <source>
        <dbReference type="SAM" id="MobiDB-lite"/>
    </source>
</evidence>
<accession>A0A164SIF2</accession>
<protein>
    <submittedName>
        <fullName evidence="2">Uncharacterized protein</fullName>
    </submittedName>
</protein>